<dbReference type="AlphaFoldDB" id="A0A433B9N8"/>
<evidence type="ECO:0000313" key="2">
    <source>
        <dbReference type="Proteomes" id="UP000268093"/>
    </source>
</evidence>
<dbReference type="EMBL" id="RBNI01015301">
    <property type="protein sequence ID" value="RUP16031.1"/>
    <property type="molecule type" value="Genomic_DNA"/>
</dbReference>
<dbReference type="Proteomes" id="UP000268093">
    <property type="component" value="Unassembled WGS sequence"/>
</dbReference>
<comment type="caution">
    <text evidence="1">The sequence shown here is derived from an EMBL/GenBank/DDBJ whole genome shotgun (WGS) entry which is preliminary data.</text>
</comment>
<sequence length="103" mass="11380">DILGRPANADRYDIILTSETIYSEDSIPRLIHVITNVLKKPSGVAYVAAKTIYFGVSGGTLPFRALVERARDADGHGLEIETVAEVTGTNTVKREVLRVRWRV</sequence>
<feature type="non-terminal residue" evidence="1">
    <location>
        <position position="1"/>
    </location>
</feature>
<dbReference type="InterPro" id="IPR019410">
    <property type="entry name" value="Methyltransf_16"/>
</dbReference>
<organism evidence="1 2">
    <name type="scientific">Jimgerdemannia flammicorona</name>
    <dbReference type="NCBI Taxonomy" id="994334"/>
    <lineage>
        <taxon>Eukaryota</taxon>
        <taxon>Fungi</taxon>
        <taxon>Fungi incertae sedis</taxon>
        <taxon>Mucoromycota</taxon>
        <taxon>Mucoromycotina</taxon>
        <taxon>Endogonomycetes</taxon>
        <taxon>Endogonales</taxon>
        <taxon>Endogonaceae</taxon>
        <taxon>Jimgerdemannia</taxon>
    </lineage>
</organism>
<dbReference type="Gene3D" id="3.40.50.150">
    <property type="entry name" value="Vaccinia Virus protein VP39"/>
    <property type="match status" value="1"/>
</dbReference>
<reference evidence="1 2" key="1">
    <citation type="journal article" date="2018" name="New Phytol.">
        <title>Phylogenomics of Endogonaceae and evolution of mycorrhizas within Mucoromycota.</title>
        <authorList>
            <person name="Chang Y."/>
            <person name="Desiro A."/>
            <person name="Na H."/>
            <person name="Sandor L."/>
            <person name="Lipzen A."/>
            <person name="Clum A."/>
            <person name="Barry K."/>
            <person name="Grigoriev I.V."/>
            <person name="Martin F.M."/>
            <person name="Stajich J.E."/>
            <person name="Smith M.E."/>
            <person name="Bonito G."/>
            <person name="Spatafora J.W."/>
        </authorList>
    </citation>
    <scope>NUCLEOTIDE SEQUENCE [LARGE SCALE GENOMIC DNA]</scope>
    <source>
        <strain evidence="1 2">GMNB39</strain>
    </source>
</reference>
<gene>
    <name evidence="1" type="ORF">BC936DRAFT_139555</name>
</gene>
<evidence type="ECO:0000313" key="1">
    <source>
        <dbReference type="EMBL" id="RUP16031.1"/>
    </source>
</evidence>
<protein>
    <submittedName>
        <fullName evidence="1">Histidine protein methyltransferase 1</fullName>
    </submittedName>
</protein>
<dbReference type="GO" id="GO:0008168">
    <property type="term" value="F:methyltransferase activity"/>
    <property type="evidence" value="ECO:0007669"/>
    <property type="project" value="UniProtKB-KW"/>
</dbReference>
<name>A0A433B9N8_9FUNG</name>
<dbReference type="GO" id="GO:0032259">
    <property type="term" value="P:methylation"/>
    <property type="evidence" value="ECO:0007669"/>
    <property type="project" value="UniProtKB-KW"/>
</dbReference>
<dbReference type="OrthoDB" id="1723750at2759"/>
<dbReference type="Pfam" id="PF10294">
    <property type="entry name" value="Methyltransf_16"/>
    <property type="match status" value="1"/>
</dbReference>
<dbReference type="InterPro" id="IPR029063">
    <property type="entry name" value="SAM-dependent_MTases_sf"/>
</dbReference>
<proteinExistence type="predicted"/>
<keyword evidence="2" id="KW-1185">Reference proteome</keyword>
<keyword evidence="1" id="KW-0808">Transferase</keyword>
<accession>A0A433B9N8</accession>
<keyword evidence="1" id="KW-0489">Methyltransferase</keyword>